<name>A0A7J6FVU6_CANSA</name>
<organism evidence="1 2">
    <name type="scientific">Cannabis sativa</name>
    <name type="common">Hemp</name>
    <name type="synonym">Marijuana</name>
    <dbReference type="NCBI Taxonomy" id="3483"/>
    <lineage>
        <taxon>Eukaryota</taxon>
        <taxon>Viridiplantae</taxon>
        <taxon>Streptophyta</taxon>
        <taxon>Embryophyta</taxon>
        <taxon>Tracheophyta</taxon>
        <taxon>Spermatophyta</taxon>
        <taxon>Magnoliopsida</taxon>
        <taxon>eudicotyledons</taxon>
        <taxon>Gunneridae</taxon>
        <taxon>Pentapetalae</taxon>
        <taxon>rosids</taxon>
        <taxon>fabids</taxon>
        <taxon>Rosales</taxon>
        <taxon>Cannabaceae</taxon>
        <taxon>Cannabis</taxon>
    </lineage>
</organism>
<evidence type="ECO:0000313" key="2">
    <source>
        <dbReference type="Proteomes" id="UP000525078"/>
    </source>
</evidence>
<dbReference type="Proteomes" id="UP000525078">
    <property type="component" value="Unassembled WGS sequence"/>
</dbReference>
<proteinExistence type="predicted"/>
<dbReference type="Gene3D" id="3.40.630.10">
    <property type="entry name" value="Zn peptidases"/>
    <property type="match status" value="1"/>
</dbReference>
<gene>
    <name evidence="1" type="ORF">F8388_020278</name>
</gene>
<dbReference type="AlphaFoldDB" id="A0A7J6FVU6"/>
<comment type="caution">
    <text evidence="1">The sequence shown here is derived from an EMBL/GenBank/DDBJ whole genome shotgun (WGS) entry which is preliminary data.</text>
</comment>
<protein>
    <submittedName>
        <fullName evidence="1">Uncharacterized protein</fullName>
    </submittedName>
</protein>
<sequence length="101" mass="11271">MLFIRCRGGVSRSPAEHVLDDDVWASGLALFEYTTRIVLASVCHCTLCDPTRPSFSSAASDPSALFIFVKVRSPSSIKDPMTSPIKDPPPIFQQRVNRFQW</sequence>
<evidence type="ECO:0000313" key="1">
    <source>
        <dbReference type="EMBL" id="KAF4374757.1"/>
    </source>
</evidence>
<dbReference type="EMBL" id="JAATIP010000094">
    <property type="protein sequence ID" value="KAF4374757.1"/>
    <property type="molecule type" value="Genomic_DNA"/>
</dbReference>
<accession>A0A7J6FVU6</accession>
<reference evidence="1 2" key="1">
    <citation type="journal article" date="2020" name="bioRxiv">
        <title>Sequence and annotation of 42 cannabis genomes reveals extensive copy number variation in cannabinoid synthesis and pathogen resistance genes.</title>
        <authorList>
            <person name="Mckernan K.J."/>
            <person name="Helbert Y."/>
            <person name="Kane L.T."/>
            <person name="Ebling H."/>
            <person name="Zhang L."/>
            <person name="Liu B."/>
            <person name="Eaton Z."/>
            <person name="Mclaughlin S."/>
            <person name="Kingan S."/>
            <person name="Baybayan P."/>
            <person name="Concepcion G."/>
            <person name="Jordan M."/>
            <person name="Riva A."/>
            <person name="Barbazuk W."/>
            <person name="Harkins T."/>
        </authorList>
    </citation>
    <scope>NUCLEOTIDE SEQUENCE [LARGE SCALE GENOMIC DNA]</scope>
    <source>
        <strain evidence="2">cv. Jamaican Lion 4</strain>
        <tissue evidence="1">Leaf</tissue>
    </source>
</reference>